<keyword evidence="4" id="KW-1185">Reference proteome</keyword>
<protein>
    <submittedName>
        <fullName evidence="3">Uncharacterized protein</fullName>
    </submittedName>
</protein>
<proteinExistence type="predicted"/>
<keyword evidence="2" id="KW-0732">Signal</keyword>
<feature type="compositionally biased region" description="Pro residues" evidence="1">
    <location>
        <begin position="216"/>
        <end position="228"/>
    </location>
</feature>
<dbReference type="GeneID" id="87931974"/>
<organism evidence="3 4">
    <name type="scientific">Podospora pseudopauciseta</name>
    <dbReference type="NCBI Taxonomy" id="2093780"/>
    <lineage>
        <taxon>Eukaryota</taxon>
        <taxon>Fungi</taxon>
        <taxon>Dikarya</taxon>
        <taxon>Ascomycota</taxon>
        <taxon>Pezizomycotina</taxon>
        <taxon>Sordariomycetes</taxon>
        <taxon>Sordariomycetidae</taxon>
        <taxon>Sordariales</taxon>
        <taxon>Podosporaceae</taxon>
        <taxon>Podospora</taxon>
    </lineage>
</organism>
<name>A0ABR0HBJ5_9PEZI</name>
<feature type="chain" id="PRO_5046694980" evidence="2">
    <location>
        <begin position="27"/>
        <end position="268"/>
    </location>
</feature>
<gene>
    <name evidence="3" type="ORF">QC763_400185</name>
</gene>
<dbReference type="Proteomes" id="UP001326199">
    <property type="component" value="Unassembled WGS sequence"/>
</dbReference>
<evidence type="ECO:0000256" key="2">
    <source>
        <dbReference type="SAM" id="SignalP"/>
    </source>
</evidence>
<feature type="region of interest" description="Disordered" evidence="1">
    <location>
        <begin position="216"/>
        <end position="238"/>
    </location>
</feature>
<feature type="compositionally biased region" description="Polar residues" evidence="1">
    <location>
        <begin position="70"/>
        <end position="114"/>
    </location>
</feature>
<dbReference type="RefSeq" id="XP_062765195.1">
    <property type="nucleotide sequence ID" value="XM_062911631.1"/>
</dbReference>
<reference evidence="3 4" key="1">
    <citation type="journal article" date="2023" name="bioRxiv">
        <title>High-quality genome assemblies of four members of thePodospora anserinaspecies complex.</title>
        <authorList>
            <person name="Ament-Velasquez S.L."/>
            <person name="Vogan A.A."/>
            <person name="Wallerman O."/>
            <person name="Hartmann F."/>
            <person name="Gautier V."/>
            <person name="Silar P."/>
            <person name="Giraud T."/>
            <person name="Johannesson H."/>
        </authorList>
    </citation>
    <scope>NUCLEOTIDE SEQUENCE [LARGE SCALE GENOMIC DNA]</scope>
    <source>
        <strain evidence="3 4">CBS 411.78</strain>
    </source>
</reference>
<feature type="region of interest" description="Disordered" evidence="1">
    <location>
        <begin position="56"/>
        <end position="119"/>
    </location>
</feature>
<evidence type="ECO:0000256" key="1">
    <source>
        <dbReference type="SAM" id="MobiDB-lite"/>
    </source>
</evidence>
<evidence type="ECO:0000313" key="4">
    <source>
        <dbReference type="Proteomes" id="UP001326199"/>
    </source>
</evidence>
<dbReference type="EMBL" id="JAFFHB010000005">
    <property type="protein sequence ID" value="KAK4665229.1"/>
    <property type="molecule type" value="Genomic_DNA"/>
</dbReference>
<comment type="caution">
    <text evidence="3">The sequence shown here is derived from an EMBL/GenBank/DDBJ whole genome shotgun (WGS) entry which is preliminary data.</text>
</comment>
<evidence type="ECO:0000313" key="3">
    <source>
        <dbReference type="EMBL" id="KAK4665229.1"/>
    </source>
</evidence>
<accession>A0ABR0HBJ5</accession>
<feature type="signal peptide" evidence="2">
    <location>
        <begin position="1"/>
        <end position="26"/>
    </location>
</feature>
<sequence length="268" mass="28017">MVCQQTVGWVAAPLLVSLALQRVVEKFNGRPGSSYPVSAYGAEGMDKTLIAGGAGGSVSAAGAARRNSQRQDQLPMQQPTNAPTLRPVNTNLRANRVSSPTRESTRNSNAFTPSPVSPLSPAMPASVLGSAPLPSAYPVRSQYYQAPPSKPGPFTQPGYPGSSQYVPPSNAGGSLHVAHAASGAHMNRASSVSSVSTTSALSAILNPAQMVWPMPPPPTPPVSVPDTPPATARDNRPQYVDLSAPGQTVVRIIKPPSVRRPRRQNSNF</sequence>